<dbReference type="Proteomes" id="UP001431783">
    <property type="component" value="Unassembled WGS sequence"/>
</dbReference>
<accession>A0AAW1UAK0</accession>
<organism evidence="2 3">
    <name type="scientific">Henosepilachna vigintioctopunctata</name>
    <dbReference type="NCBI Taxonomy" id="420089"/>
    <lineage>
        <taxon>Eukaryota</taxon>
        <taxon>Metazoa</taxon>
        <taxon>Ecdysozoa</taxon>
        <taxon>Arthropoda</taxon>
        <taxon>Hexapoda</taxon>
        <taxon>Insecta</taxon>
        <taxon>Pterygota</taxon>
        <taxon>Neoptera</taxon>
        <taxon>Endopterygota</taxon>
        <taxon>Coleoptera</taxon>
        <taxon>Polyphaga</taxon>
        <taxon>Cucujiformia</taxon>
        <taxon>Coccinelloidea</taxon>
        <taxon>Coccinellidae</taxon>
        <taxon>Epilachninae</taxon>
        <taxon>Epilachnini</taxon>
        <taxon>Henosepilachna</taxon>
    </lineage>
</organism>
<feature type="region of interest" description="Disordered" evidence="1">
    <location>
        <begin position="205"/>
        <end position="273"/>
    </location>
</feature>
<keyword evidence="3" id="KW-1185">Reference proteome</keyword>
<comment type="caution">
    <text evidence="2">The sequence shown here is derived from an EMBL/GenBank/DDBJ whole genome shotgun (WGS) entry which is preliminary data.</text>
</comment>
<evidence type="ECO:0000313" key="3">
    <source>
        <dbReference type="Proteomes" id="UP001431783"/>
    </source>
</evidence>
<dbReference type="EMBL" id="JARQZJ010000043">
    <property type="protein sequence ID" value="KAK9877732.1"/>
    <property type="molecule type" value="Genomic_DNA"/>
</dbReference>
<name>A0AAW1UAK0_9CUCU</name>
<protein>
    <submittedName>
        <fullName evidence="2">Uncharacterized protein</fullName>
    </submittedName>
</protein>
<evidence type="ECO:0000256" key="1">
    <source>
        <dbReference type="SAM" id="MobiDB-lite"/>
    </source>
</evidence>
<gene>
    <name evidence="2" type="ORF">WA026_019412</name>
</gene>
<reference evidence="2 3" key="1">
    <citation type="submission" date="2023-03" db="EMBL/GenBank/DDBJ databases">
        <title>Genome insight into feeding habits of ladybird beetles.</title>
        <authorList>
            <person name="Li H.-S."/>
            <person name="Huang Y.-H."/>
            <person name="Pang H."/>
        </authorList>
    </citation>
    <scope>NUCLEOTIDE SEQUENCE [LARGE SCALE GENOMIC DNA]</scope>
    <source>
        <strain evidence="2">SYSU_2023b</strain>
        <tissue evidence="2">Whole body</tissue>
    </source>
</reference>
<dbReference type="AlphaFoldDB" id="A0AAW1UAK0"/>
<feature type="region of interest" description="Disordered" evidence="1">
    <location>
        <begin position="98"/>
        <end position="120"/>
    </location>
</feature>
<evidence type="ECO:0000313" key="2">
    <source>
        <dbReference type="EMBL" id="KAK9877732.1"/>
    </source>
</evidence>
<proteinExistence type="predicted"/>
<sequence>MSPLAKHHLMQMNHQLLQQQLIMNPQFAQANAANNNSIEPKKEKTDGLTQNGALSPSCEMPMHVQHSGYDEKPERPNTLGHGKLTRRLLCYHSEYFTESDKDQRSRTPPVHQNMHGDQLPPPPNSSGFILPELPEPPIPLSEIGLIPPPPMFSSPSPMPKRQVTTPPIINQHIDYDYEHDEDEDDDNDIPFNDGDSEEHVSYMFRMPRPDPTIDTSRINEIPAKEPRFNAMPLKSTLKKKPRNNSTSGTPQSTPTQENRPLPRHGAGDTSSFSSKPVKFSIGLSCTLENKKTPDHLLLQKIIVTATQMMVQ</sequence>
<feature type="compositionally biased region" description="Low complexity" evidence="1">
    <location>
        <begin position="245"/>
        <end position="256"/>
    </location>
</feature>